<sequence length="153" mass="18147">MSSNSTYDPTILIPQTSEEREFATILLEPRGKSDLKNTSTVKKIREELCLWPVEGEDRDIIIYSLDQIYKNLKNMFNKWKEVYDFYDDSPSNKLRIFKEFRQSVEIKFLLGDDDSADKWSELSPGRMKRSGGNIYWAFDWFFYQKCQAIARRA</sequence>
<protein>
    <submittedName>
        <fullName evidence="1">Uncharacterized protein</fullName>
    </submittedName>
</protein>
<evidence type="ECO:0000313" key="2">
    <source>
        <dbReference type="Proteomes" id="UP001365542"/>
    </source>
</evidence>
<comment type="caution">
    <text evidence="1">The sequence shown here is derived from an EMBL/GenBank/DDBJ whole genome shotgun (WGS) entry which is preliminary data.</text>
</comment>
<reference evidence="1 2" key="1">
    <citation type="submission" date="2019-10" db="EMBL/GenBank/DDBJ databases">
        <authorList>
            <person name="Palmer J.M."/>
        </authorList>
    </citation>
    <scope>NUCLEOTIDE SEQUENCE [LARGE SCALE GENOMIC DNA]</scope>
    <source>
        <strain evidence="1 2">TWF694</strain>
    </source>
</reference>
<dbReference type="AlphaFoldDB" id="A0AAV9WVG7"/>
<dbReference type="Proteomes" id="UP001365542">
    <property type="component" value="Unassembled WGS sequence"/>
</dbReference>
<dbReference type="EMBL" id="JAVHJO010000016">
    <property type="protein sequence ID" value="KAK6526450.1"/>
    <property type="molecule type" value="Genomic_DNA"/>
</dbReference>
<proteinExistence type="predicted"/>
<evidence type="ECO:0000313" key="1">
    <source>
        <dbReference type="EMBL" id="KAK6526450.1"/>
    </source>
</evidence>
<accession>A0AAV9WVG7</accession>
<name>A0AAV9WVG7_9PEZI</name>
<organism evidence="1 2">
    <name type="scientific">Orbilia ellipsospora</name>
    <dbReference type="NCBI Taxonomy" id="2528407"/>
    <lineage>
        <taxon>Eukaryota</taxon>
        <taxon>Fungi</taxon>
        <taxon>Dikarya</taxon>
        <taxon>Ascomycota</taxon>
        <taxon>Pezizomycotina</taxon>
        <taxon>Orbiliomycetes</taxon>
        <taxon>Orbiliales</taxon>
        <taxon>Orbiliaceae</taxon>
        <taxon>Orbilia</taxon>
    </lineage>
</organism>
<keyword evidence="2" id="KW-1185">Reference proteome</keyword>
<gene>
    <name evidence="1" type="ORF">TWF694_005036</name>
</gene>